<organism evidence="1 2">
    <name type="scientific">Sulfuriferula nivalis</name>
    <dbReference type="NCBI Taxonomy" id="2675298"/>
    <lineage>
        <taxon>Bacteria</taxon>
        <taxon>Pseudomonadati</taxon>
        <taxon>Pseudomonadota</taxon>
        <taxon>Betaproteobacteria</taxon>
        <taxon>Nitrosomonadales</taxon>
        <taxon>Sulfuricellaceae</taxon>
        <taxon>Sulfuriferula</taxon>
    </lineage>
</organism>
<reference evidence="2" key="1">
    <citation type="submission" date="2019-11" db="EMBL/GenBank/DDBJ databases">
        <title>Isolation and characterization of a novel species in the genus Sulfuriferula.</title>
        <authorList>
            <person name="Mochizuki J."/>
            <person name="Kojima H."/>
            <person name="Fukui M."/>
        </authorList>
    </citation>
    <scope>NUCLEOTIDE SEQUENCE [LARGE SCALE GENOMIC DNA]</scope>
    <source>
        <strain evidence="2">SGTM</strain>
    </source>
</reference>
<dbReference type="KEGG" id="sniv:SFSGTM_30520"/>
<evidence type="ECO:0000313" key="2">
    <source>
        <dbReference type="Proteomes" id="UP000463939"/>
    </source>
</evidence>
<name>A0A809RNI8_9PROT</name>
<dbReference type="AlphaFoldDB" id="A0A809RNI8"/>
<evidence type="ECO:0000313" key="1">
    <source>
        <dbReference type="EMBL" id="BBP02344.1"/>
    </source>
</evidence>
<dbReference type="EMBL" id="AP021881">
    <property type="protein sequence ID" value="BBP02344.1"/>
    <property type="molecule type" value="Genomic_DNA"/>
</dbReference>
<accession>A0A809RNI8</accession>
<proteinExistence type="predicted"/>
<protein>
    <submittedName>
        <fullName evidence="1">Uncharacterized protein</fullName>
    </submittedName>
</protein>
<sequence>MAYLLDYIKSRWAPKGSVVTAGVPPEQRIEQVPVTPELIQRNLAASPAIPQDSGAMLYAALSDPFFIQTGPRVLAQQLIANGLNCELEPLVKLLTVLTQDVTRQMYIDAAPSRDGAIGIQLFPVSPEHDAKIAVLCSTDMHGLGKGVYPFHAVPANPTPGQTCGFYIRVVIKE</sequence>
<dbReference type="Proteomes" id="UP000463939">
    <property type="component" value="Chromosome"/>
</dbReference>
<gene>
    <name evidence="1" type="ORF">SFSGTM_30520</name>
</gene>
<dbReference type="RefSeq" id="WP_162085988.1">
    <property type="nucleotide sequence ID" value="NZ_AP021881.1"/>
</dbReference>
<keyword evidence="2" id="KW-1185">Reference proteome</keyword>